<evidence type="ECO:0000256" key="4">
    <source>
        <dbReference type="ARBA" id="ARBA00022691"/>
    </source>
</evidence>
<feature type="binding site" evidence="6">
    <location>
        <position position="243"/>
    </location>
    <ligand>
        <name>S-adenosyl-L-methionine</name>
        <dbReference type="ChEBI" id="CHEBI:59789"/>
    </ligand>
</feature>
<dbReference type="GO" id="GO:0070475">
    <property type="term" value="P:rRNA base methylation"/>
    <property type="evidence" value="ECO:0007669"/>
    <property type="project" value="TreeGrafter"/>
</dbReference>
<dbReference type="PROSITE" id="PS51687">
    <property type="entry name" value="SAM_MT_RNA_M5U"/>
    <property type="match status" value="1"/>
</dbReference>
<comment type="similarity">
    <text evidence="6">Belongs to the class I-like SAM-binding methyltransferase superfamily. RNA M5U methyltransferase family.</text>
</comment>
<evidence type="ECO:0000256" key="6">
    <source>
        <dbReference type="PROSITE-ProRule" id="PRU01024"/>
    </source>
</evidence>
<evidence type="ECO:0000256" key="1">
    <source>
        <dbReference type="ARBA" id="ARBA00022485"/>
    </source>
</evidence>
<dbReference type="InterPro" id="IPR010280">
    <property type="entry name" value="U5_MeTrfase_fam"/>
</dbReference>
<protein>
    <submittedName>
        <fullName evidence="8">23S rRNA m(5)U-1939 methyltransferase</fullName>
    </submittedName>
</protein>
<feature type="active site" evidence="7">
    <location>
        <position position="364"/>
    </location>
</feature>
<evidence type="ECO:0000256" key="3">
    <source>
        <dbReference type="ARBA" id="ARBA00022679"/>
    </source>
</evidence>
<dbReference type="SUPFAM" id="SSF53335">
    <property type="entry name" value="S-adenosyl-L-methionine-dependent methyltransferases"/>
    <property type="match status" value="1"/>
</dbReference>
<keyword evidence="4 6" id="KW-0949">S-adenosyl-L-methionine</keyword>
<evidence type="ECO:0000313" key="9">
    <source>
        <dbReference type="Proteomes" id="UP000241808"/>
    </source>
</evidence>
<gene>
    <name evidence="8" type="ORF">C8P69_102249</name>
</gene>
<dbReference type="Gene3D" id="2.40.50.140">
    <property type="entry name" value="Nucleic acid-binding proteins"/>
    <property type="match status" value="1"/>
</dbReference>
<proteinExistence type="inferred from homology"/>
<evidence type="ECO:0000256" key="2">
    <source>
        <dbReference type="ARBA" id="ARBA00022603"/>
    </source>
</evidence>
<dbReference type="Pfam" id="PF05958">
    <property type="entry name" value="tRNA_U5-meth_tr"/>
    <property type="match status" value="1"/>
</dbReference>
<keyword evidence="1" id="KW-0408">Iron</keyword>
<dbReference type="GO" id="GO:0070041">
    <property type="term" value="F:rRNA (uridine-C5-)-methyltransferase activity"/>
    <property type="evidence" value="ECO:0007669"/>
    <property type="project" value="TreeGrafter"/>
</dbReference>
<feature type="binding site" evidence="6">
    <location>
        <position position="338"/>
    </location>
    <ligand>
        <name>S-adenosyl-L-methionine</name>
        <dbReference type="ChEBI" id="CHEBI:59789"/>
    </ligand>
</feature>
<keyword evidence="9" id="KW-1185">Reference proteome</keyword>
<name>A0A2T4ZG24_9HYPH</name>
<reference evidence="8 9" key="1">
    <citation type="submission" date="2018-04" db="EMBL/GenBank/DDBJ databases">
        <title>Genomic Encyclopedia of Archaeal and Bacterial Type Strains, Phase II (KMG-II): from individual species to whole genera.</title>
        <authorList>
            <person name="Goeker M."/>
        </authorList>
    </citation>
    <scope>NUCLEOTIDE SEQUENCE [LARGE SCALE GENOMIC DNA]</scope>
    <source>
        <strain evidence="8 9">DSM 25521</strain>
    </source>
</reference>
<dbReference type="Gene3D" id="2.40.50.1070">
    <property type="match status" value="1"/>
</dbReference>
<evidence type="ECO:0000256" key="7">
    <source>
        <dbReference type="PROSITE-ProRule" id="PRU10015"/>
    </source>
</evidence>
<dbReference type="InterPro" id="IPR012340">
    <property type="entry name" value="NA-bd_OB-fold"/>
</dbReference>
<organism evidence="8 9">
    <name type="scientific">Phreatobacter oligotrophus</name>
    <dbReference type="NCBI Taxonomy" id="1122261"/>
    <lineage>
        <taxon>Bacteria</taxon>
        <taxon>Pseudomonadati</taxon>
        <taxon>Pseudomonadota</taxon>
        <taxon>Alphaproteobacteria</taxon>
        <taxon>Hyphomicrobiales</taxon>
        <taxon>Phreatobacteraceae</taxon>
        <taxon>Phreatobacter</taxon>
    </lineage>
</organism>
<keyword evidence="2 6" id="KW-0489">Methyltransferase</keyword>
<sequence>MTTTRLTIAHVGHRGDGVAEGRFVPYTLPGEVVEVEGDEERAAPATILSPSPDRVSPPCPHFGTCGGCALQHWADAPYLAWKRDIVAATLGQHGLRPEIAPTIDARGTGRRRVTFHARRGSGTRLVVGFAAARSHAIVPIEACPLLAPSLANALPAARRIATALEGLGKPLDIQVTAASQGLDMELRGAGRLSERERLGLIAAANAAGLVRLTNHGDLIMQREVPSIVIAGMAVPLPAGAFLQATEAGEAVLSDLVLAGVGKARSVADLFCGIGPFALRLAAKAKVRAVDSDAPAIASLAQALRKASGLKPVQTEARDLFRRPLLAAELKGLDAVVFDPPRAGAEAQVKLLAKADIGRIVAVSCNAATFARDAAILTDAGWTLGTVTPVDQFRWSAHVELVATFER</sequence>
<dbReference type="PANTHER" id="PTHR11061:SF49">
    <property type="entry name" value="23S RRNA (URACIL(1939)-C(5))-METHYLTRANSFERASE RLMD"/>
    <property type="match status" value="1"/>
</dbReference>
<feature type="binding site" evidence="6">
    <location>
        <position position="290"/>
    </location>
    <ligand>
        <name>S-adenosyl-L-methionine</name>
        <dbReference type="ChEBI" id="CHEBI:59789"/>
    </ligand>
</feature>
<dbReference type="GO" id="GO:0051539">
    <property type="term" value="F:4 iron, 4 sulfur cluster binding"/>
    <property type="evidence" value="ECO:0007669"/>
    <property type="project" value="UniProtKB-KW"/>
</dbReference>
<evidence type="ECO:0000256" key="5">
    <source>
        <dbReference type="ARBA" id="ARBA00023014"/>
    </source>
</evidence>
<feature type="binding site" evidence="6">
    <location>
        <position position="270"/>
    </location>
    <ligand>
        <name>S-adenosyl-L-methionine</name>
        <dbReference type="ChEBI" id="CHEBI:59789"/>
    </ligand>
</feature>
<keyword evidence="1" id="KW-0004">4Fe-4S</keyword>
<keyword evidence="5" id="KW-0411">Iron-sulfur</keyword>
<dbReference type="InterPro" id="IPR030390">
    <property type="entry name" value="MeTrfase_TrmA_AS"/>
</dbReference>
<accession>A0A2T4ZG24</accession>
<dbReference type="EMBL" id="PZZL01000002">
    <property type="protein sequence ID" value="PTM60865.1"/>
    <property type="molecule type" value="Genomic_DNA"/>
</dbReference>
<feature type="active site" description="Nucleophile" evidence="6">
    <location>
        <position position="364"/>
    </location>
</feature>
<keyword evidence="1" id="KW-0479">Metal-binding</keyword>
<dbReference type="RefSeq" id="WP_108174806.1">
    <property type="nucleotide sequence ID" value="NZ_PZZL01000002.1"/>
</dbReference>
<dbReference type="PROSITE" id="PS01230">
    <property type="entry name" value="TRMA_1"/>
    <property type="match status" value="1"/>
</dbReference>
<dbReference type="OrthoDB" id="9804590at2"/>
<dbReference type="InterPro" id="IPR029063">
    <property type="entry name" value="SAM-dependent_MTases_sf"/>
</dbReference>
<dbReference type="AlphaFoldDB" id="A0A2T4ZG24"/>
<dbReference type="CDD" id="cd02440">
    <property type="entry name" value="AdoMet_MTases"/>
    <property type="match status" value="1"/>
</dbReference>
<keyword evidence="3 6" id="KW-0808">Transferase</keyword>
<comment type="caution">
    <text evidence="8">The sequence shown here is derived from an EMBL/GenBank/DDBJ whole genome shotgun (WGS) entry which is preliminary data.</text>
</comment>
<evidence type="ECO:0000313" key="8">
    <source>
        <dbReference type="EMBL" id="PTM60865.1"/>
    </source>
</evidence>
<dbReference type="Gene3D" id="3.40.50.150">
    <property type="entry name" value="Vaccinia Virus protein VP39"/>
    <property type="match status" value="1"/>
</dbReference>
<dbReference type="Proteomes" id="UP000241808">
    <property type="component" value="Unassembled WGS sequence"/>
</dbReference>
<dbReference type="PANTHER" id="PTHR11061">
    <property type="entry name" value="RNA M5U METHYLTRANSFERASE"/>
    <property type="match status" value="1"/>
</dbReference>